<dbReference type="RefSeq" id="WP_344437652.1">
    <property type="nucleotide sequence ID" value="NZ_BAAASL010000019.1"/>
</dbReference>
<dbReference type="InterPro" id="IPR039422">
    <property type="entry name" value="MarR/SlyA-like"/>
</dbReference>
<evidence type="ECO:0000313" key="3">
    <source>
        <dbReference type="Proteomes" id="UP001500886"/>
    </source>
</evidence>
<proteinExistence type="predicted"/>
<dbReference type="Gene3D" id="1.10.10.10">
    <property type="entry name" value="Winged helix-like DNA-binding domain superfamily/Winged helix DNA-binding domain"/>
    <property type="match status" value="1"/>
</dbReference>
<dbReference type="SMART" id="SM00347">
    <property type="entry name" value="HTH_MARR"/>
    <property type="match status" value="1"/>
</dbReference>
<dbReference type="PANTHER" id="PTHR33164:SF43">
    <property type="entry name" value="HTH-TYPE TRANSCRIPTIONAL REPRESSOR YETL"/>
    <property type="match status" value="1"/>
</dbReference>
<keyword evidence="3" id="KW-1185">Reference proteome</keyword>
<accession>A0ABN3U198</accession>
<dbReference type="InterPro" id="IPR036390">
    <property type="entry name" value="WH_DNA-bd_sf"/>
</dbReference>
<sequence>MDGMQLLGLGRRLIELGRQVIDEAGPTAITPGEAAVIADVFRYPDCSVREIVARTGFAQSHVSASVSRLRERGLLETAADPADGRRTLVRLTDRARRAVRARADRPADEAIARAVADPDRARRVVALLDELARLLPPAKDGPRA</sequence>
<gene>
    <name evidence="2" type="ORF">GCM10010315_47550</name>
</gene>
<reference evidence="2 3" key="1">
    <citation type="journal article" date="2019" name="Int. J. Syst. Evol. Microbiol.">
        <title>The Global Catalogue of Microorganisms (GCM) 10K type strain sequencing project: providing services to taxonomists for standard genome sequencing and annotation.</title>
        <authorList>
            <consortium name="The Broad Institute Genomics Platform"/>
            <consortium name="The Broad Institute Genome Sequencing Center for Infectious Disease"/>
            <person name="Wu L."/>
            <person name="Ma J."/>
        </authorList>
    </citation>
    <scope>NUCLEOTIDE SEQUENCE [LARGE SCALE GENOMIC DNA]</scope>
    <source>
        <strain evidence="2 3">JCM 4542</strain>
    </source>
</reference>
<evidence type="ECO:0000259" key="1">
    <source>
        <dbReference type="SMART" id="SM00347"/>
    </source>
</evidence>
<dbReference type="PANTHER" id="PTHR33164">
    <property type="entry name" value="TRANSCRIPTIONAL REGULATOR, MARR FAMILY"/>
    <property type="match status" value="1"/>
</dbReference>
<dbReference type="Proteomes" id="UP001500886">
    <property type="component" value="Unassembled WGS sequence"/>
</dbReference>
<dbReference type="Pfam" id="PF13463">
    <property type="entry name" value="HTH_27"/>
    <property type="match status" value="1"/>
</dbReference>
<evidence type="ECO:0000313" key="2">
    <source>
        <dbReference type="EMBL" id="GAA2722401.1"/>
    </source>
</evidence>
<dbReference type="InterPro" id="IPR000835">
    <property type="entry name" value="HTH_MarR-typ"/>
</dbReference>
<dbReference type="EMBL" id="BAAASL010000019">
    <property type="protein sequence ID" value="GAA2722401.1"/>
    <property type="molecule type" value="Genomic_DNA"/>
</dbReference>
<dbReference type="InterPro" id="IPR036388">
    <property type="entry name" value="WH-like_DNA-bd_sf"/>
</dbReference>
<dbReference type="SUPFAM" id="SSF46785">
    <property type="entry name" value="Winged helix' DNA-binding domain"/>
    <property type="match status" value="1"/>
</dbReference>
<comment type="caution">
    <text evidence="2">The sequence shown here is derived from an EMBL/GenBank/DDBJ whole genome shotgun (WGS) entry which is preliminary data.</text>
</comment>
<feature type="domain" description="HTH marR-type" evidence="1">
    <location>
        <begin position="22"/>
        <end position="123"/>
    </location>
</feature>
<organism evidence="2 3">
    <name type="scientific">Streptomyces luteosporeus</name>
    <dbReference type="NCBI Taxonomy" id="173856"/>
    <lineage>
        <taxon>Bacteria</taxon>
        <taxon>Bacillati</taxon>
        <taxon>Actinomycetota</taxon>
        <taxon>Actinomycetes</taxon>
        <taxon>Kitasatosporales</taxon>
        <taxon>Streptomycetaceae</taxon>
        <taxon>Streptomyces</taxon>
    </lineage>
</organism>
<name>A0ABN3U198_9ACTN</name>
<protein>
    <recommendedName>
        <fullName evidence="1">HTH marR-type domain-containing protein</fullName>
    </recommendedName>
</protein>